<name>A0ABQ9HWK7_9NEOP</name>
<dbReference type="Proteomes" id="UP001159363">
    <property type="component" value="Chromosome 3"/>
</dbReference>
<evidence type="ECO:0000256" key="1">
    <source>
        <dbReference type="SAM" id="MobiDB-lite"/>
    </source>
</evidence>
<protein>
    <submittedName>
        <fullName evidence="2">Uncharacterized protein</fullName>
    </submittedName>
</protein>
<sequence>MRGFEPRAFRTLDRQRANRFRHGRRGGNGEILEKTRRPAASSGTIPKCDNLGVIPPGIELRSPGWKASPSNHVRELCANWSTMCTRRRDRSSEVLAPRRLCPPHRRRRLLIGDSRHGAGLAGVSLHRALASPNGINSTARVIKALACRSDAPRGSREPVANASAIAVSRPPARGHACPPPTKAIRVQSPAGSLQIFACGDSAGRCRWSAGFLGDLLSLHTRLNHSHQLSRPRCYESPKYILTHFTRPPPARAARGPHFEHRCSPTILLCPHCDAQQRLASSARESMNLKVLRTDECEVKQDIPEKTRKLTVSSGTISTCENPGADPSHFYIHVKNAYMVGRWAETNPEATRQSGGAKKTILQCGQGKSHGVSVSMISSWEWPRHGILLKQPSMFVTPLRWQPKHRDDESGGQPYWNIAARMQLGAASKNTTDHEIDLNLKRPGMQTSSSYPYVREMHILSVQPQHGESEEVHHHAGRSYDVSLLTEYPQVNFKISEGQDHGEMAYRRADILEIGAGPELFMLCHSGPPAAILPSNMDFDDHDPVTFDLENSKKIPCRTADSTHCNNGNFCGCVHSIELQLNRSKLKEMLMGERERGREALAAGRSLTLLGAATAGSAAIATAGGAVPVVDDLHSDDEVDGGGGDVGEHDSHVARLLDGGEDARQRAEQQHEARGGRQLARAPVAVVRQRLQALQQGAHTFAFHLLQPKYCKGGKRKERGRKKRNEGGKREEGKREMKEERERKRGTERKKERKTRQLMIISKDVKIHFPTATSAHNNNVTCLLSIGAMLRRLLLPRLPGPLHVSSFCREYNLQPRRHATIPQLLISRINEWTSAFSLARCRGERKEMRAEGTEIPREVNHDTSK</sequence>
<gene>
    <name evidence="2" type="ORF">PR048_008254</name>
</gene>
<reference evidence="2 3" key="1">
    <citation type="submission" date="2023-02" db="EMBL/GenBank/DDBJ databases">
        <title>LHISI_Scaffold_Assembly.</title>
        <authorList>
            <person name="Stuart O.P."/>
            <person name="Cleave R."/>
            <person name="Magrath M.J.L."/>
            <person name="Mikheyev A.S."/>
        </authorList>
    </citation>
    <scope>NUCLEOTIDE SEQUENCE [LARGE SCALE GENOMIC DNA]</scope>
    <source>
        <strain evidence="2">Daus_M_001</strain>
        <tissue evidence="2">Leg muscle</tissue>
    </source>
</reference>
<feature type="compositionally biased region" description="Basic and acidic residues" evidence="1">
    <location>
        <begin position="724"/>
        <end position="744"/>
    </location>
</feature>
<evidence type="ECO:0000313" key="2">
    <source>
        <dbReference type="EMBL" id="KAJ8888762.1"/>
    </source>
</evidence>
<proteinExistence type="predicted"/>
<keyword evidence="3" id="KW-1185">Reference proteome</keyword>
<comment type="caution">
    <text evidence="2">The sequence shown here is derived from an EMBL/GenBank/DDBJ whole genome shotgun (WGS) entry which is preliminary data.</text>
</comment>
<accession>A0ABQ9HWK7</accession>
<feature type="compositionally biased region" description="Basic residues" evidence="1">
    <location>
        <begin position="712"/>
        <end position="723"/>
    </location>
</feature>
<feature type="region of interest" description="Disordered" evidence="1">
    <location>
        <begin position="712"/>
        <end position="754"/>
    </location>
</feature>
<organism evidence="2 3">
    <name type="scientific">Dryococelus australis</name>
    <dbReference type="NCBI Taxonomy" id="614101"/>
    <lineage>
        <taxon>Eukaryota</taxon>
        <taxon>Metazoa</taxon>
        <taxon>Ecdysozoa</taxon>
        <taxon>Arthropoda</taxon>
        <taxon>Hexapoda</taxon>
        <taxon>Insecta</taxon>
        <taxon>Pterygota</taxon>
        <taxon>Neoptera</taxon>
        <taxon>Polyneoptera</taxon>
        <taxon>Phasmatodea</taxon>
        <taxon>Verophasmatodea</taxon>
        <taxon>Anareolatae</taxon>
        <taxon>Phasmatidae</taxon>
        <taxon>Eurycanthinae</taxon>
        <taxon>Dryococelus</taxon>
    </lineage>
</organism>
<feature type="compositionally biased region" description="Basic residues" evidence="1">
    <location>
        <begin position="745"/>
        <end position="754"/>
    </location>
</feature>
<evidence type="ECO:0000313" key="3">
    <source>
        <dbReference type="Proteomes" id="UP001159363"/>
    </source>
</evidence>
<dbReference type="EMBL" id="JARBHB010000003">
    <property type="protein sequence ID" value="KAJ8888762.1"/>
    <property type="molecule type" value="Genomic_DNA"/>
</dbReference>